<dbReference type="InterPro" id="IPR036890">
    <property type="entry name" value="HATPase_C_sf"/>
</dbReference>
<dbReference type="SMART" id="SM00065">
    <property type="entry name" value="GAF"/>
    <property type="match status" value="2"/>
</dbReference>
<dbReference type="PANTHER" id="PTHR43065:SF48">
    <property type="entry name" value="HISTIDINE KINASE"/>
    <property type="match status" value="1"/>
</dbReference>
<dbReference type="Pfam" id="PF13185">
    <property type="entry name" value="GAF_2"/>
    <property type="match status" value="1"/>
</dbReference>
<dbReference type="PANTHER" id="PTHR43065">
    <property type="entry name" value="SENSOR HISTIDINE KINASE"/>
    <property type="match status" value="1"/>
</dbReference>
<dbReference type="InterPro" id="IPR005467">
    <property type="entry name" value="His_kinase_dom"/>
</dbReference>
<evidence type="ECO:0000313" key="7">
    <source>
        <dbReference type="Proteomes" id="UP000649604"/>
    </source>
</evidence>
<dbReference type="SUPFAM" id="SSF55874">
    <property type="entry name" value="ATPase domain of HSP90 chaperone/DNA topoisomerase II/histidine kinase"/>
    <property type="match status" value="1"/>
</dbReference>
<protein>
    <recommendedName>
        <fullName evidence="2">histidine kinase</fullName>
        <ecNumber evidence="2">2.7.13.3</ecNumber>
    </recommendedName>
</protein>
<dbReference type="AlphaFoldDB" id="A0A9D5JVH6"/>
<proteinExistence type="predicted"/>
<dbReference type="SUPFAM" id="SSF55781">
    <property type="entry name" value="GAF domain-like"/>
    <property type="match status" value="2"/>
</dbReference>
<name>A0A9D5JVH6_9BACT</name>
<dbReference type="PROSITE" id="PS50109">
    <property type="entry name" value="HIS_KIN"/>
    <property type="match status" value="1"/>
</dbReference>
<reference evidence="6" key="1">
    <citation type="submission" date="2019-11" db="EMBL/GenBank/DDBJ databases">
        <title>Microbial mats filling the niche in hypersaline microbial mats.</title>
        <authorList>
            <person name="Wong H.L."/>
            <person name="Macleod F.I."/>
            <person name="White R.A. III"/>
            <person name="Burns B.P."/>
        </authorList>
    </citation>
    <scope>NUCLEOTIDE SEQUENCE</scope>
    <source>
        <strain evidence="6">Rbin_158</strain>
    </source>
</reference>
<dbReference type="PRINTS" id="PR00344">
    <property type="entry name" value="BCTRLSENSOR"/>
</dbReference>
<sequence length="780" mass="88323">MENKRVTEEIKFNVLTEICSFLNSSLPEDEQLRAIVEAAKTLLQVSNSSLILVDESIQGLRVHVTTGESPQRLSEMRLEVGESIAGWVVQHGDPVVVPDVTQEPRYDARMSEALGLDIHSMLCVPIRRRDTVVGAFEVVNRLDGAPFDASDLPLLAALASLVGIVLDNSHNWRTAEQLNRDLEDLVRAKTREIEAANRTLTLKTQRLALTTKTISLINSNRNMREIFLSVAEHVRKLVCVDYLTIALIDNATELTLLELFPQAHKLELEGIKIPFEDPILRYVVRYKRSVFHARDRWYQFFLEEGRFVEHRLGTMLCIPIMAAEIVVGTLNLGCLEKHRYEQEVIDIITFLAKQLGVALEREKLHQTLETVNQELNEKAFALRKQIMTMGDANLKLFDMQRQLREKDLELNRLLSQVQEKNQELQATLAELKQTQTHLVQSEKMASLGQLVAGIAHELNTPAGAIKAASEIIPDYMQKTLEHYEQLLTLELSPEHHHVLGELVAAMVKTIKERERKSTAEIRDQTKQLTERLQEHDIPQSRLLAKDIARCYLEEHVETLIDLFRVAPPRLVMDFFTHCSRILVSSRDNQLSIETISRIVRALKSYSYLDQSQERQVDLNEDIENTLTILHSHIPTHIRIVKKFGILPKISCLGSELNQVWTNLLQNALQALGEKEGTITIETSTNSQHVVVRITDTGPGIPKEIQGKIFDPFFTTYRGKASGLGLSITHQVVEKHKGAIRVESTTGRTVFEVSLPKQGVVFRDLEGTESITPPGTRGFQA</sequence>
<dbReference type="InterPro" id="IPR004358">
    <property type="entry name" value="Sig_transdc_His_kin-like_C"/>
</dbReference>
<evidence type="ECO:0000256" key="4">
    <source>
        <dbReference type="SAM" id="Coils"/>
    </source>
</evidence>
<dbReference type="Gene3D" id="1.10.287.130">
    <property type="match status" value="1"/>
</dbReference>
<accession>A0A9D5JVH6</accession>
<dbReference type="InterPro" id="IPR003594">
    <property type="entry name" value="HATPase_dom"/>
</dbReference>
<gene>
    <name evidence="6" type="ORF">GF339_10615</name>
</gene>
<keyword evidence="4" id="KW-0175">Coiled coil</keyword>
<comment type="catalytic activity">
    <reaction evidence="1">
        <text>ATP + protein L-histidine = ADP + protein N-phospho-L-histidine.</text>
        <dbReference type="EC" id="2.7.13.3"/>
    </reaction>
</comment>
<evidence type="ECO:0000259" key="5">
    <source>
        <dbReference type="PROSITE" id="PS50109"/>
    </source>
</evidence>
<dbReference type="EC" id="2.7.13.3" evidence="2"/>
<dbReference type="SUPFAM" id="SSF47384">
    <property type="entry name" value="Homodimeric domain of signal transducing histidine kinase"/>
    <property type="match status" value="1"/>
</dbReference>
<keyword evidence="3" id="KW-0597">Phosphoprotein</keyword>
<dbReference type="GO" id="GO:0000155">
    <property type="term" value="F:phosphorelay sensor kinase activity"/>
    <property type="evidence" value="ECO:0007669"/>
    <property type="project" value="InterPro"/>
</dbReference>
<dbReference type="EMBL" id="WJJP01000340">
    <property type="protein sequence ID" value="MBD3325028.1"/>
    <property type="molecule type" value="Genomic_DNA"/>
</dbReference>
<dbReference type="InterPro" id="IPR003661">
    <property type="entry name" value="HisK_dim/P_dom"/>
</dbReference>
<dbReference type="Pfam" id="PF02518">
    <property type="entry name" value="HATPase_c"/>
    <property type="match status" value="1"/>
</dbReference>
<dbReference type="Gene3D" id="3.30.565.10">
    <property type="entry name" value="Histidine kinase-like ATPase, C-terminal domain"/>
    <property type="match status" value="1"/>
</dbReference>
<comment type="caution">
    <text evidence="6">The sequence shown here is derived from an EMBL/GenBank/DDBJ whole genome shotgun (WGS) entry which is preliminary data.</text>
</comment>
<dbReference type="SMART" id="SM00387">
    <property type="entry name" value="HATPase_c"/>
    <property type="match status" value="1"/>
</dbReference>
<evidence type="ECO:0000256" key="2">
    <source>
        <dbReference type="ARBA" id="ARBA00012438"/>
    </source>
</evidence>
<feature type="domain" description="Histidine kinase" evidence="5">
    <location>
        <begin position="655"/>
        <end position="758"/>
    </location>
</feature>
<dbReference type="Proteomes" id="UP000649604">
    <property type="component" value="Unassembled WGS sequence"/>
</dbReference>
<dbReference type="Pfam" id="PF01590">
    <property type="entry name" value="GAF"/>
    <property type="match status" value="1"/>
</dbReference>
<dbReference type="InterPro" id="IPR036097">
    <property type="entry name" value="HisK_dim/P_sf"/>
</dbReference>
<dbReference type="InterPro" id="IPR003018">
    <property type="entry name" value="GAF"/>
</dbReference>
<dbReference type="CDD" id="cd00082">
    <property type="entry name" value="HisKA"/>
    <property type="match status" value="1"/>
</dbReference>
<organism evidence="6 7">
    <name type="scientific">candidate division KSB3 bacterium</name>
    <dbReference type="NCBI Taxonomy" id="2044937"/>
    <lineage>
        <taxon>Bacteria</taxon>
        <taxon>candidate division KSB3</taxon>
    </lineage>
</organism>
<evidence type="ECO:0000256" key="3">
    <source>
        <dbReference type="ARBA" id="ARBA00022553"/>
    </source>
</evidence>
<dbReference type="InterPro" id="IPR029016">
    <property type="entry name" value="GAF-like_dom_sf"/>
</dbReference>
<evidence type="ECO:0000256" key="1">
    <source>
        <dbReference type="ARBA" id="ARBA00000085"/>
    </source>
</evidence>
<evidence type="ECO:0000313" key="6">
    <source>
        <dbReference type="EMBL" id="MBD3325028.1"/>
    </source>
</evidence>
<dbReference type="Gene3D" id="3.30.450.40">
    <property type="match status" value="2"/>
</dbReference>
<feature type="coiled-coil region" evidence="4">
    <location>
        <begin position="365"/>
        <end position="437"/>
    </location>
</feature>